<organism evidence="2 3">
    <name type="scientific">Acropora cervicornis</name>
    <name type="common">Staghorn coral</name>
    <dbReference type="NCBI Taxonomy" id="6130"/>
    <lineage>
        <taxon>Eukaryota</taxon>
        <taxon>Metazoa</taxon>
        <taxon>Cnidaria</taxon>
        <taxon>Anthozoa</taxon>
        <taxon>Hexacorallia</taxon>
        <taxon>Scleractinia</taxon>
        <taxon>Astrocoeniina</taxon>
        <taxon>Acroporidae</taxon>
        <taxon>Acropora</taxon>
    </lineage>
</organism>
<evidence type="ECO:0000313" key="3">
    <source>
        <dbReference type="Proteomes" id="UP001249851"/>
    </source>
</evidence>
<keyword evidence="1" id="KW-0732">Signal</keyword>
<reference evidence="2" key="1">
    <citation type="journal article" date="2023" name="G3 (Bethesda)">
        <title>Whole genome assembly and annotation of the endangered Caribbean coral Acropora cervicornis.</title>
        <authorList>
            <person name="Selwyn J.D."/>
            <person name="Vollmer S.V."/>
        </authorList>
    </citation>
    <scope>NUCLEOTIDE SEQUENCE</scope>
    <source>
        <strain evidence="2">K2</strain>
    </source>
</reference>
<evidence type="ECO:0000256" key="1">
    <source>
        <dbReference type="SAM" id="SignalP"/>
    </source>
</evidence>
<feature type="signal peptide" evidence="1">
    <location>
        <begin position="1"/>
        <end position="33"/>
    </location>
</feature>
<feature type="chain" id="PRO_5042211157" evidence="1">
    <location>
        <begin position="34"/>
        <end position="124"/>
    </location>
</feature>
<reference evidence="2" key="2">
    <citation type="journal article" date="2023" name="Science">
        <title>Genomic signatures of disease resistance in endangered staghorn corals.</title>
        <authorList>
            <person name="Vollmer S.V."/>
            <person name="Selwyn J.D."/>
            <person name="Despard B.A."/>
            <person name="Roesel C.L."/>
        </authorList>
    </citation>
    <scope>NUCLEOTIDE SEQUENCE</scope>
    <source>
        <strain evidence="2">K2</strain>
    </source>
</reference>
<sequence length="124" mass="13642">LEASRAKEEDIKMAVRSLGYWFILLQSIMLVKACDHCECDQGGALSSCQVASPNCKPYHDLLLEATRCDARGMRCCRLTCDGPGTMCLPKSAPSADIGPKTCKEGYKCVKAPFRLLRKLQLPCI</sequence>
<gene>
    <name evidence="2" type="ORF">P5673_026484</name>
</gene>
<dbReference type="EMBL" id="JARQWQ010000087">
    <property type="protein sequence ID" value="KAK2552403.1"/>
    <property type="molecule type" value="Genomic_DNA"/>
</dbReference>
<feature type="non-terminal residue" evidence="2">
    <location>
        <position position="124"/>
    </location>
</feature>
<protein>
    <submittedName>
        <fullName evidence="2">Uncharacterized protein</fullName>
    </submittedName>
</protein>
<comment type="caution">
    <text evidence="2">The sequence shown here is derived from an EMBL/GenBank/DDBJ whole genome shotgun (WGS) entry which is preliminary data.</text>
</comment>
<dbReference type="AlphaFoldDB" id="A0AAD9Q0J5"/>
<dbReference type="Proteomes" id="UP001249851">
    <property type="component" value="Unassembled WGS sequence"/>
</dbReference>
<accession>A0AAD9Q0J5</accession>
<proteinExistence type="predicted"/>
<evidence type="ECO:0000313" key="2">
    <source>
        <dbReference type="EMBL" id="KAK2552403.1"/>
    </source>
</evidence>
<name>A0AAD9Q0J5_ACRCE</name>
<keyword evidence="3" id="KW-1185">Reference proteome</keyword>